<evidence type="ECO:0000313" key="2">
    <source>
        <dbReference type="EMBL" id="KAJ1345638.1"/>
    </source>
</evidence>
<dbReference type="AlphaFoldDB" id="A0AAD5LV37"/>
<feature type="region of interest" description="Disordered" evidence="1">
    <location>
        <begin position="17"/>
        <end position="44"/>
    </location>
</feature>
<keyword evidence="3" id="KW-1185">Reference proteome</keyword>
<protein>
    <submittedName>
        <fullName evidence="2">Uncharacterized protein</fullName>
    </submittedName>
</protein>
<dbReference type="Proteomes" id="UP001196413">
    <property type="component" value="Unassembled WGS sequence"/>
</dbReference>
<gene>
    <name evidence="2" type="ORF">KIN20_000215</name>
</gene>
<accession>A0AAD5LV37</accession>
<reference evidence="2" key="1">
    <citation type="submission" date="2021-06" db="EMBL/GenBank/DDBJ databases">
        <title>Parelaphostrongylus tenuis whole genome reference sequence.</title>
        <authorList>
            <person name="Garwood T.J."/>
            <person name="Larsen P.A."/>
            <person name="Fountain-Jones N.M."/>
            <person name="Garbe J.R."/>
            <person name="Macchietto M.G."/>
            <person name="Kania S.A."/>
            <person name="Gerhold R.W."/>
            <person name="Richards J.E."/>
            <person name="Wolf T.M."/>
        </authorList>
    </citation>
    <scope>NUCLEOTIDE SEQUENCE</scope>
    <source>
        <strain evidence="2">MNPRO001-30</strain>
        <tissue evidence="2">Meninges</tissue>
    </source>
</reference>
<dbReference type="EMBL" id="JAHQIW010000044">
    <property type="protein sequence ID" value="KAJ1345638.1"/>
    <property type="molecule type" value="Genomic_DNA"/>
</dbReference>
<name>A0AAD5LV37_PARTN</name>
<proteinExistence type="predicted"/>
<evidence type="ECO:0000313" key="3">
    <source>
        <dbReference type="Proteomes" id="UP001196413"/>
    </source>
</evidence>
<comment type="caution">
    <text evidence="2">The sequence shown here is derived from an EMBL/GenBank/DDBJ whole genome shotgun (WGS) entry which is preliminary data.</text>
</comment>
<organism evidence="2 3">
    <name type="scientific">Parelaphostrongylus tenuis</name>
    <name type="common">Meningeal worm</name>
    <dbReference type="NCBI Taxonomy" id="148309"/>
    <lineage>
        <taxon>Eukaryota</taxon>
        <taxon>Metazoa</taxon>
        <taxon>Ecdysozoa</taxon>
        <taxon>Nematoda</taxon>
        <taxon>Chromadorea</taxon>
        <taxon>Rhabditida</taxon>
        <taxon>Rhabditina</taxon>
        <taxon>Rhabditomorpha</taxon>
        <taxon>Strongyloidea</taxon>
        <taxon>Metastrongylidae</taxon>
        <taxon>Parelaphostrongylus</taxon>
    </lineage>
</organism>
<evidence type="ECO:0000256" key="1">
    <source>
        <dbReference type="SAM" id="MobiDB-lite"/>
    </source>
</evidence>
<sequence>MEAYIASAIASAASVPRAPRSLDPSHMGTVESELRRESTRPVSNDILGESGISHAATEANKLAIPFNFNSPPMNEETLAKDMNTLVSISVASSDQVRWTLLAVFENRNGHTPNQIRFLDLEFCDPMYQMKCHMEVPRSKRSASSIVMKEVHKMRKNYRTISESTNPKTFMNRGDKN</sequence>